<dbReference type="PROSITE" id="PS51257">
    <property type="entry name" value="PROKAR_LIPOPROTEIN"/>
    <property type="match status" value="1"/>
</dbReference>
<reference evidence="4 5" key="1">
    <citation type="submission" date="2020-05" db="EMBL/GenBank/DDBJ databases">
        <title>Hymenobacter terrestris sp. nov. and Hymenobacter lapidiphilus sp. nov., isolated from regoliths in Antarctica.</title>
        <authorList>
            <person name="Sedlacek I."/>
            <person name="Pantucek R."/>
            <person name="Zeman M."/>
            <person name="Holochova P."/>
            <person name="Kralova S."/>
            <person name="Stankova E."/>
            <person name="Sedo O."/>
            <person name="Micenkova L."/>
            <person name="Svec P."/>
            <person name="Gupta V."/>
            <person name="Sood U."/>
            <person name="Korpole U.S."/>
            <person name="Lal R."/>
        </authorList>
    </citation>
    <scope>NUCLEOTIDE SEQUENCE [LARGE SCALE GENOMIC DNA]</scope>
    <source>
        <strain evidence="4 5">P5342</strain>
    </source>
</reference>
<evidence type="ECO:0000259" key="3">
    <source>
        <dbReference type="Pfam" id="PF03724"/>
    </source>
</evidence>
<feature type="compositionally biased region" description="Low complexity" evidence="1">
    <location>
        <begin position="24"/>
        <end position="40"/>
    </location>
</feature>
<protein>
    <submittedName>
        <fullName evidence="4">META domain-containing protein</fullName>
    </submittedName>
</protein>
<dbReference type="InterPro" id="IPR053147">
    <property type="entry name" value="Hsp_HslJ-like"/>
</dbReference>
<gene>
    <name evidence="4" type="ORF">HW554_19450</name>
</gene>
<sequence>MKSYALLIPLSLLATACAPARPELTPPAAAEPASSGPVGAEKTEPASRWDAQRGRGVDFVAMGSEPFWSLELTKGQMRFRTVAGADSLVLPLPAPSQAQDAPVLRYRALSAAGELTVTIAQRPCTNNMSGEVLPYTVTVQVRTSAQPAAREFAGCGRYLGDYRLHDIWALESVDGQAVDAAQFTTKDKPYLELNLTRAEALGFGGCNGFGGSLTPERAGLKFGTLRGTMLACPALPFERKFLGALSGNSFSYRIENLRLTLENRTSTLVFKKID</sequence>
<feature type="domain" description="DUF306" evidence="3">
    <location>
        <begin position="166"/>
        <end position="270"/>
    </location>
</feature>
<dbReference type="Proteomes" id="UP000565521">
    <property type="component" value="Unassembled WGS sequence"/>
</dbReference>
<feature type="signal peptide" evidence="2">
    <location>
        <begin position="1"/>
        <end position="20"/>
    </location>
</feature>
<keyword evidence="5" id="KW-1185">Reference proteome</keyword>
<dbReference type="AlphaFoldDB" id="A0A7Y7U7B7"/>
<dbReference type="PANTHER" id="PTHR35535">
    <property type="entry name" value="HEAT SHOCK PROTEIN HSLJ"/>
    <property type="match status" value="1"/>
</dbReference>
<feature type="compositionally biased region" description="Basic and acidic residues" evidence="1">
    <location>
        <begin position="41"/>
        <end position="51"/>
    </location>
</feature>
<proteinExistence type="predicted"/>
<evidence type="ECO:0000313" key="5">
    <source>
        <dbReference type="Proteomes" id="UP000565521"/>
    </source>
</evidence>
<evidence type="ECO:0000256" key="2">
    <source>
        <dbReference type="SAM" id="SignalP"/>
    </source>
</evidence>
<evidence type="ECO:0000313" key="4">
    <source>
        <dbReference type="EMBL" id="NVO33388.1"/>
    </source>
</evidence>
<accession>A0A7Y7U7B7</accession>
<feature type="chain" id="PRO_5030896391" evidence="2">
    <location>
        <begin position="21"/>
        <end position="274"/>
    </location>
</feature>
<dbReference type="Gene3D" id="2.40.128.270">
    <property type="match status" value="1"/>
</dbReference>
<organism evidence="4 5">
    <name type="scientific">Hymenobacter lapidiphilus</name>
    <dbReference type="NCBI Taxonomy" id="2608003"/>
    <lineage>
        <taxon>Bacteria</taxon>
        <taxon>Pseudomonadati</taxon>
        <taxon>Bacteroidota</taxon>
        <taxon>Cytophagia</taxon>
        <taxon>Cytophagales</taxon>
        <taxon>Hymenobacteraceae</taxon>
        <taxon>Hymenobacter</taxon>
    </lineage>
</organism>
<dbReference type="Pfam" id="PF03724">
    <property type="entry name" value="META"/>
    <property type="match status" value="1"/>
</dbReference>
<dbReference type="InterPro" id="IPR005184">
    <property type="entry name" value="DUF306_Meta_HslJ"/>
</dbReference>
<name>A0A7Y7U7B7_9BACT</name>
<dbReference type="EMBL" id="JABKAU010000064">
    <property type="protein sequence ID" value="NVO33388.1"/>
    <property type="molecule type" value="Genomic_DNA"/>
</dbReference>
<dbReference type="PANTHER" id="PTHR35535:SF1">
    <property type="entry name" value="HEAT SHOCK PROTEIN HSLJ"/>
    <property type="match status" value="1"/>
</dbReference>
<dbReference type="RefSeq" id="WP_176910199.1">
    <property type="nucleotide sequence ID" value="NZ_JABKAU010000064.1"/>
</dbReference>
<keyword evidence="2" id="KW-0732">Signal</keyword>
<dbReference type="InterPro" id="IPR038670">
    <property type="entry name" value="HslJ-like_sf"/>
</dbReference>
<feature type="region of interest" description="Disordered" evidence="1">
    <location>
        <begin position="24"/>
        <end position="51"/>
    </location>
</feature>
<comment type="caution">
    <text evidence="4">The sequence shown here is derived from an EMBL/GenBank/DDBJ whole genome shotgun (WGS) entry which is preliminary data.</text>
</comment>
<evidence type="ECO:0000256" key="1">
    <source>
        <dbReference type="SAM" id="MobiDB-lite"/>
    </source>
</evidence>